<gene>
    <name evidence="1" type="ORF">ACFSUS_07610</name>
</gene>
<accession>A0ABW5M0D2</accession>
<organism evidence="1 2">
    <name type="scientific">Spirosoma soli</name>
    <dbReference type="NCBI Taxonomy" id="1770529"/>
    <lineage>
        <taxon>Bacteria</taxon>
        <taxon>Pseudomonadati</taxon>
        <taxon>Bacteroidota</taxon>
        <taxon>Cytophagia</taxon>
        <taxon>Cytophagales</taxon>
        <taxon>Cytophagaceae</taxon>
        <taxon>Spirosoma</taxon>
    </lineage>
</organism>
<dbReference type="InterPro" id="IPR036237">
    <property type="entry name" value="Xyl_isomerase-like_sf"/>
</dbReference>
<dbReference type="EMBL" id="JBHULN010000003">
    <property type="protein sequence ID" value="MFD2570495.1"/>
    <property type="molecule type" value="Genomic_DNA"/>
</dbReference>
<dbReference type="RefSeq" id="WP_381521213.1">
    <property type="nucleotide sequence ID" value="NZ_JBHULN010000003.1"/>
</dbReference>
<dbReference type="Gene3D" id="3.20.20.150">
    <property type="entry name" value="Divalent-metal-dependent TIM barrel enzymes"/>
    <property type="match status" value="1"/>
</dbReference>
<evidence type="ECO:0000313" key="2">
    <source>
        <dbReference type="Proteomes" id="UP001597469"/>
    </source>
</evidence>
<dbReference type="SUPFAM" id="SSF51658">
    <property type="entry name" value="Xylose isomerase-like"/>
    <property type="match status" value="1"/>
</dbReference>
<protein>
    <submittedName>
        <fullName evidence="1">Sugar phosphate isomerase/epimerase family protein</fullName>
    </submittedName>
</protein>
<reference evidence="2" key="1">
    <citation type="journal article" date="2019" name="Int. J. Syst. Evol. Microbiol.">
        <title>The Global Catalogue of Microorganisms (GCM) 10K type strain sequencing project: providing services to taxonomists for standard genome sequencing and annotation.</title>
        <authorList>
            <consortium name="The Broad Institute Genomics Platform"/>
            <consortium name="The Broad Institute Genome Sequencing Center for Infectious Disease"/>
            <person name="Wu L."/>
            <person name="Ma J."/>
        </authorList>
    </citation>
    <scope>NUCLEOTIDE SEQUENCE [LARGE SCALE GENOMIC DNA]</scope>
    <source>
        <strain evidence="2">KCTC 42805</strain>
    </source>
</reference>
<sequence length="268" mass="30881">MPTKFYAPHWGNTLPFDLFCRNVKAAGYDGVEMALPLEADDSRIIIDTLKSYDLELIGQYWQSFERDLDEHSQNYEKYLRNLIAANPVFINCQTGKDFFTFDQNRQLFDLAARISAETGVKIIHETHRGKALFAAHIAQHYLTQLPDVRICLDISHWCNVHESLLDDQTEAVSLAISRADHIHSRVGHPEGPQVNDPRAPEWELTLNTHLAWWDQVVKRHQANGTQLTVTTEFGPATYMPVMPYTQLPIGNQWEINVFMMNLLKERYA</sequence>
<evidence type="ECO:0000313" key="1">
    <source>
        <dbReference type="EMBL" id="MFD2570495.1"/>
    </source>
</evidence>
<keyword evidence="1" id="KW-0413">Isomerase</keyword>
<proteinExistence type="predicted"/>
<comment type="caution">
    <text evidence="1">The sequence shown here is derived from an EMBL/GenBank/DDBJ whole genome shotgun (WGS) entry which is preliminary data.</text>
</comment>
<name>A0ABW5M0D2_9BACT</name>
<dbReference type="GO" id="GO:0016853">
    <property type="term" value="F:isomerase activity"/>
    <property type="evidence" value="ECO:0007669"/>
    <property type="project" value="UniProtKB-KW"/>
</dbReference>
<dbReference type="Proteomes" id="UP001597469">
    <property type="component" value="Unassembled WGS sequence"/>
</dbReference>
<keyword evidence="2" id="KW-1185">Reference proteome</keyword>